<dbReference type="Gene3D" id="3.30.2310.20">
    <property type="entry name" value="RelE-like"/>
    <property type="match status" value="1"/>
</dbReference>
<dbReference type="EMBL" id="CP032694">
    <property type="protein sequence ID" value="AYG60156.1"/>
    <property type="molecule type" value="Genomic_DNA"/>
</dbReference>
<proteinExistence type="predicted"/>
<keyword evidence="1" id="KW-1277">Toxin-antitoxin system</keyword>
<reference evidence="2 3" key="1">
    <citation type="submission" date="2018-10" db="EMBL/GenBank/DDBJ databases">
        <title>Rhizobium etli, R. leguminosarum and a new Rhizobium genospecies from Phaseolus dumosus.</title>
        <authorList>
            <person name="Ramirez-Puebla S.T."/>
            <person name="Rogel-Hernandez M.A."/>
            <person name="Guerrero G."/>
            <person name="Ormeno-Orrillo E."/>
            <person name="Martinez-Romero J.C."/>
            <person name="Negrete-Yankelevich S."/>
            <person name="Martinez-Romero E."/>
        </authorList>
    </citation>
    <scope>NUCLEOTIDE SEQUENCE [LARGE SCALE GENOMIC DNA]</scope>
    <source>
        <strain evidence="2 3">CCGE525</strain>
    </source>
</reference>
<dbReference type="RefSeq" id="WP_120705146.1">
    <property type="nucleotide sequence ID" value="NZ_JARWKY010000025.1"/>
</dbReference>
<dbReference type="OrthoDB" id="7173315at2"/>
<evidence type="ECO:0000313" key="2">
    <source>
        <dbReference type="EMBL" id="AYG60156.1"/>
    </source>
</evidence>
<evidence type="ECO:0000313" key="3">
    <source>
        <dbReference type="Proteomes" id="UP000282195"/>
    </source>
</evidence>
<accession>A0A387FYD0</accession>
<evidence type="ECO:0000256" key="1">
    <source>
        <dbReference type="ARBA" id="ARBA00022649"/>
    </source>
</evidence>
<dbReference type="InterPro" id="IPR007712">
    <property type="entry name" value="RelE/ParE_toxin"/>
</dbReference>
<name>A0A387FYD0_9HYPH</name>
<dbReference type="Pfam" id="PF05016">
    <property type="entry name" value="ParE_toxin"/>
    <property type="match status" value="1"/>
</dbReference>
<organism evidence="2 3">
    <name type="scientific">Rhizobium jaguaris</name>
    <dbReference type="NCBI Taxonomy" id="1312183"/>
    <lineage>
        <taxon>Bacteria</taxon>
        <taxon>Pseudomonadati</taxon>
        <taxon>Pseudomonadota</taxon>
        <taxon>Alphaproteobacteria</taxon>
        <taxon>Hyphomicrobiales</taxon>
        <taxon>Rhizobiaceae</taxon>
        <taxon>Rhizobium/Agrobacterium group</taxon>
        <taxon>Rhizobium</taxon>
    </lineage>
</organism>
<dbReference type="KEGG" id="rjg:CCGE525_16025"/>
<protein>
    <submittedName>
        <fullName evidence="2">Type II toxin-antitoxin system RelE/ParE family toxin</fullName>
    </submittedName>
</protein>
<sequence length="79" mass="9325">MTKYELSARASKEFRELYLDGIEKFGLRQADRYLDELIHRFELLADNPFMGRKAESIAPTARRQNIRVILFSMNERSVT</sequence>
<keyword evidence="3" id="KW-1185">Reference proteome</keyword>
<dbReference type="Proteomes" id="UP000282195">
    <property type="component" value="Chromosome"/>
</dbReference>
<dbReference type="InterPro" id="IPR035093">
    <property type="entry name" value="RelE/ParE_toxin_dom_sf"/>
</dbReference>
<dbReference type="AlphaFoldDB" id="A0A387FYD0"/>
<gene>
    <name evidence="2" type="ORF">CCGE525_16025</name>
</gene>